<dbReference type="EMBL" id="LAZR01037921">
    <property type="protein sequence ID" value="KKL20910.1"/>
    <property type="molecule type" value="Genomic_DNA"/>
</dbReference>
<organism evidence="1">
    <name type="scientific">marine sediment metagenome</name>
    <dbReference type="NCBI Taxonomy" id="412755"/>
    <lineage>
        <taxon>unclassified sequences</taxon>
        <taxon>metagenomes</taxon>
        <taxon>ecological metagenomes</taxon>
    </lineage>
</organism>
<sequence length="72" mass="8051">MATIERIPIKPVEEILISLTPEEAVVLKKVIGCVNIPGNRPRQIICSIFGRLGEVGINFDSQENFPYTELKI</sequence>
<dbReference type="AlphaFoldDB" id="A0A0F9BGM2"/>
<proteinExistence type="predicted"/>
<name>A0A0F9BGM2_9ZZZZ</name>
<comment type="caution">
    <text evidence="1">The sequence shown here is derived from an EMBL/GenBank/DDBJ whole genome shotgun (WGS) entry which is preliminary data.</text>
</comment>
<protein>
    <submittedName>
        <fullName evidence="1">Uncharacterized protein</fullName>
    </submittedName>
</protein>
<accession>A0A0F9BGM2</accession>
<gene>
    <name evidence="1" type="ORF">LCGC14_2450740</name>
</gene>
<reference evidence="1" key="1">
    <citation type="journal article" date="2015" name="Nature">
        <title>Complex archaea that bridge the gap between prokaryotes and eukaryotes.</title>
        <authorList>
            <person name="Spang A."/>
            <person name="Saw J.H."/>
            <person name="Jorgensen S.L."/>
            <person name="Zaremba-Niedzwiedzka K."/>
            <person name="Martijn J."/>
            <person name="Lind A.E."/>
            <person name="van Eijk R."/>
            <person name="Schleper C."/>
            <person name="Guy L."/>
            <person name="Ettema T.J."/>
        </authorList>
    </citation>
    <scope>NUCLEOTIDE SEQUENCE</scope>
</reference>
<evidence type="ECO:0000313" key="1">
    <source>
        <dbReference type="EMBL" id="KKL20910.1"/>
    </source>
</evidence>